<keyword evidence="6" id="KW-1185">Reference proteome</keyword>
<dbReference type="AlphaFoldDB" id="A0A967B978"/>
<gene>
    <name evidence="5" type="ORF">GOB87_10940</name>
</gene>
<name>A0A967B978_9PROT</name>
<dbReference type="PANTHER" id="PTHR43685:SF5">
    <property type="entry name" value="GLYCOSYLTRANSFERASE EPSE-RELATED"/>
    <property type="match status" value="1"/>
</dbReference>
<dbReference type="Gene3D" id="3.90.550.10">
    <property type="entry name" value="Spore Coat Polysaccharide Biosynthesis Protein SpsA, Chain A"/>
    <property type="match status" value="1"/>
</dbReference>
<dbReference type="InterPro" id="IPR050834">
    <property type="entry name" value="Glycosyltransf_2"/>
</dbReference>
<feature type="domain" description="Glycosyltransferase 2-like" evidence="4">
    <location>
        <begin position="6"/>
        <end position="165"/>
    </location>
</feature>
<evidence type="ECO:0000256" key="3">
    <source>
        <dbReference type="ARBA" id="ARBA00022679"/>
    </source>
</evidence>
<comment type="similarity">
    <text evidence="1">Belongs to the glycosyltransferase 2 family.</text>
</comment>
<evidence type="ECO:0000313" key="5">
    <source>
        <dbReference type="EMBL" id="NHO54461.1"/>
    </source>
</evidence>
<dbReference type="PANTHER" id="PTHR43685">
    <property type="entry name" value="GLYCOSYLTRANSFERASE"/>
    <property type="match status" value="1"/>
</dbReference>
<dbReference type="Proteomes" id="UP000597459">
    <property type="component" value="Unassembled WGS sequence"/>
</dbReference>
<keyword evidence="3" id="KW-0808">Transferase</keyword>
<sequence>MSEIDVLMSVYNCESYILETLQSIQGQSIQDIRIIIVDDGSTDQTAKIIQKEAENDPRIFYFYQKNAGIVSALTTGLQYCSAPFIARHDGDDISHPLRFEKELTYLKENEDCVAVSCYIDLIDEKGHAIPRAPYTYPLDTTDPYSFPAVEPYISQPFLMLRADSLHAIGGYRYLRSSEDTDLYWRLRAVGRLHVLPEVLGTYRIHGNSTTSGSKKNMRQSAVWSQLAAISEQRRLNNYADNSFTHDFMTTLSEAENWRDILDRAGQQLTENEKKWLQTACAAKFLELCKMRATSASKEDLIFIRTALADNPAISEGAIMEMTRLWNSGQRREAILMAIALKQPKLAARATIRNLKKSLTS</sequence>
<organism evidence="5 6">
    <name type="scientific">Acetobacter estunensis</name>
    <dbReference type="NCBI Taxonomy" id="104097"/>
    <lineage>
        <taxon>Bacteria</taxon>
        <taxon>Pseudomonadati</taxon>
        <taxon>Pseudomonadota</taxon>
        <taxon>Alphaproteobacteria</taxon>
        <taxon>Acetobacterales</taxon>
        <taxon>Acetobacteraceae</taxon>
        <taxon>Acetobacter</taxon>
    </lineage>
</organism>
<accession>A0A967B978</accession>
<dbReference type="InterPro" id="IPR001173">
    <property type="entry name" value="Glyco_trans_2-like"/>
</dbReference>
<comment type="caution">
    <text evidence="5">The sequence shown here is derived from an EMBL/GenBank/DDBJ whole genome shotgun (WGS) entry which is preliminary data.</text>
</comment>
<evidence type="ECO:0000313" key="6">
    <source>
        <dbReference type="Proteomes" id="UP000597459"/>
    </source>
</evidence>
<dbReference type="Pfam" id="PF00535">
    <property type="entry name" value="Glycos_transf_2"/>
    <property type="match status" value="1"/>
</dbReference>
<dbReference type="CDD" id="cd00761">
    <property type="entry name" value="Glyco_tranf_GTA_type"/>
    <property type="match status" value="1"/>
</dbReference>
<evidence type="ECO:0000259" key="4">
    <source>
        <dbReference type="Pfam" id="PF00535"/>
    </source>
</evidence>
<proteinExistence type="inferred from homology"/>
<keyword evidence="2" id="KW-0328">Glycosyltransferase</keyword>
<dbReference type="SUPFAM" id="SSF53448">
    <property type="entry name" value="Nucleotide-diphospho-sugar transferases"/>
    <property type="match status" value="1"/>
</dbReference>
<evidence type="ECO:0000256" key="1">
    <source>
        <dbReference type="ARBA" id="ARBA00006739"/>
    </source>
</evidence>
<protein>
    <submittedName>
        <fullName evidence="5">Glycosyltransferase</fullName>
    </submittedName>
</protein>
<dbReference type="EMBL" id="WOTH01000023">
    <property type="protein sequence ID" value="NHO54461.1"/>
    <property type="molecule type" value="Genomic_DNA"/>
</dbReference>
<dbReference type="InterPro" id="IPR029044">
    <property type="entry name" value="Nucleotide-diphossugar_trans"/>
</dbReference>
<reference evidence="5" key="1">
    <citation type="submission" date="2019-11" db="EMBL/GenBank/DDBJ databases">
        <title>Description of new Acetobacter species.</title>
        <authorList>
            <person name="Cleenwerck I."/>
            <person name="Sombolestani A.S."/>
        </authorList>
    </citation>
    <scope>NUCLEOTIDE SEQUENCE</scope>
    <source>
        <strain evidence="5">LMG 1626</strain>
    </source>
</reference>
<dbReference type="RefSeq" id="WP_166316497.1">
    <property type="nucleotide sequence ID" value="NZ_WOTH01000023.1"/>
</dbReference>
<dbReference type="GO" id="GO:0016757">
    <property type="term" value="F:glycosyltransferase activity"/>
    <property type="evidence" value="ECO:0007669"/>
    <property type="project" value="UniProtKB-KW"/>
</dbReference>
<evidence type="ECO:0000256" key="2">
    <source>
        <dbReference type="ARBA" id="ARBA00022676"/>
    </source>
</evidence>